<dbReference type="Gene3D" id="1.10.287.70">
    <property type="match status" value="1"/>
</dbReference>
<keyword evidence="10" id="KW-0407">Ion channel</keyword>
<keyword evidence="14" id="KW-1185">Reference proteome</keyword>
<feature type="domain" description="Ionotropic glutamate receptor C-terminal" evidence="13">
    <location>
        <begin position="45"/>
        <end position="285"/>
    </location>
</feature>
<evidence type="ECO:0000256" key="1">
    <source>
        <dbReference type="ARBA" id="ARBA00004141"/>
    </source>
</evidence>
<proteinExistence type="predicted"/>
<dbReference type="PANTHER" id="PTHR18966">
    <property type="entry name" value="IONOTROPIC GLUTAMATE RECEPTOR"/>
    <property type="match status" value="1"/>
</dbReference>
<evidence type="ECO:0000256" key="3">
    <source>
        <dbReference type="ARBA" id="ARBA00022692"/>
    </source>
</evidence>
<dbReference type="InterPro" id="IPR001320">
    <property type="entry name" value="Iontro_rcpt_C"/>
</dbReference>
<keyword evidence="2" id="KW-0813">Transport</keyword>
<evidence type="ECO:0000313" key="15">
    <source>
        <dbReference type="RefSeq" id="XP_035824120.1"/>
    </source>
</evidence>
<evidence type="ECO:0000256" key="8">
    <source>
        <dbReference type="ARBA" id="ARBA00023180"/>
    </source>
</evidence>
<gene>
    <name evidence="15" type="primary">LOC118477239</name>
</gene>
<protein>
    <submittedName>
        <fullName evidence="15">Ionotropic receptor 25a-like</fullName>
    </submittedName>
</protein>
<evidence type="ECO:0000256" key="4">
    <source>
        <dbReference type="ARBA" id="ARBA00022989"/>
    </source>
</evidence>
<keyword evidence="5" id="KW-0406">Ion transport</keyword>
<sequence length="349" mass="38301">MNTCIPAILNNSSSNHTEHGNSINNSNNSNNSSNINNNNKAEHHDVSATTTATPVETVYTLGESIWFVIGALTMAGGGDAPRSLSGRLLIGGFWFFTVIMMSTFTANLAAFLTVSRMGMAVTSLDDLAAQTDIKYSVLDESSVMEYFQRMAKIEEDFYERWKEMSLDKNEDDTSQDSLAVWDYPLGNKYGAMWSTIQATGLLSSNDEAIAKVRTESFALITESPVIKYHVGKSCELMSVGDQFSVRPYAIALKERSTYTSKFSDAILQLQTERLLGSLRLKWWEGNEGGCPKEAGNSGLDLYSLAGTFIVAGVGLASGLLVLGLEHVVSRLRNKDKSSWNRTDTTQTRT</sequence>
<keyword evidence="8" id="KW-0325">Glycoprotein</keyword>
<evidence type="ECO:0000259" key="13">
    <source>
        <dbReference type="SMART" id="SM00079"/>
    </source>
</evidence>
<reference evidence="15" key="1">
    <citation type="submission" date="2025-08" db="UniProtKB">
        <authorList>
            <consortium name="RefSeq"/>
        </authorList>
    </citation>
    <scope>IDENTIFICATION</scope>
</reference>
<organism evidence="14 15">
    <name type="scientific">Aplysia californica</name>
    <name type="common">California sea hare</name>
    <dbReference type="NCBI Taxonomy" id="6500"/>
    <lineage>
        <taxon>Eukaryota</taxon>
        <taxon>Metazoa</taxon>
        <taxon>Spiralia</taxon>
        <taxon>Lophotrochozoa</taxon>
        <taxon>Mollusca</taxon>
        <taxon>Gastropoda</taxon>
        <taxon>Heterobranchia</taxon>
        <taxon>Euthyneura</taxon>
        <taxon>Tectipleura</taxon>
        <taxon>Aplysiida</taxon>
        <taxon>Aplysioidea</taxon>
        <taxon>Aplysiidae</taxon>
        <taxon>Aplysia</taxon>
    </lineage>
</organism>
<evidence type="ECO:0000256" key="12">
    <source>
        <dbReference type="SAM" id="Phobius"/>
    </source>
</evidence>
<dbReference type="Pfam" id="PF00060">
    <property type="entry name" value="Lig_chan"/>
    <property type="match status" value="1"/>
</dbReference>
<accession>A0ABM1VNX8</accession>
<evidence type="ECO:0000313" key="14">
    <source>
        <dbReference type="Proteomes" id="UP000694888"/>
    </source>
</evidence>
<feature type="compositionally biased region" description="Low complexity" evidence="11">
    <location>
        <begin position="21"/>
        <end position="39"/>
    </location>
</feature>
<name>A0ABM1VNX8_APLCA</name>
<keyword evidence="4 12" id="KW-1133">Transmembrane helix</keyword>
<dbReference type="InterPro" id="IPR015683">
    <property type="entry name" value="Ionotropic_Glu_rcpt"/>
</dbReference>
<dbReference type="SMART" id="SM00079">
    <property type="entry name" value="PBPe"/>
    <property type="match status" value="1"/>
</dbReference>
<feature type="region of interest" description="Disordered" evidence="11">
    <location>
        <begin position="9"/>
        <end position="49"/>
    </location>
</feature>
<evidence type="ECO:0000256" key="11">
    <source>
        <dbReference type="SAM" id="MobiDB-lite"/>
    </source>
</evidence>
<evidence type="ECO:0000256" key="2">
    <source>
        <dbReference type="ARBA" id="ARBA00022448"/>
    </source>
</evidence>
<evidence type="ECO:0000256" key="10">
    <source>
        <dbReference type="ARBA" id="ARBA00023303"/>
    </source>
</evidence>
<keyword evidence="7" id="KW-0675">Receptor</keyword>
<feature type="transmembrane region" description="Helical" evidence="12">
    <location>
        <begin position="301"/>
        <end position="324"/>
    </location>
</feature>
<dbReference type="GeneID" id="118477239"/>
<keyword evidence="9" id="KW-1071">Ligand-gated ion channel</keyword>
<dbReference type="Proteomes" id="UP000694888">
    <property type="component" value="Unplaced"/>
</dbReference>
<evidence type="ECO:0000256" key="6">
    <source>
        <dbReference type="ARBA" id="ARBA00023136"/>
    </source>
</evidence>
<evidence type="ECO:0000256" key="5">
    <source>
        <dbReference type="ARBA" id="ARBA00023065"/>
    </source>
</evidence>
<evidence type="ECO:0000256" key="7">
    <source>
        <dbReference type="ARBA" id="ARBA00023170"/>
    </source>
</evidence>
<evidence type="ECO:0000256" key="9">
    <source>
        <dbReference type="ARBA" id="ARBA00023286"/>
    </source>
</evidence>
<feature type="transmembrane region" description="Helical" evidence="12">
    <location>
        <begin position="88"/>
        <end position="112"/>
    </location>
</feature>
<dbReference type="SUPFAM" id="SSF53850">
    <property type="entry name" value="Periplasmic binding protein-like II"/>
    <property type="match status" value="1"/>
</dbReference>
<dbReference type="RefSeq" id="XP_035824120.1">
    <property type="nucleotide sequence ID" value="XM_035968227.1"/>
</dbReference>
<comment type="subcellular location">
    <subcellularLocation>
        <location evidence="1">Membrane</location>
        <topology evidence="1">Multi-pass membrane protein</topology>
    </subcellularLocation>
</comment>
<keyword evidence="3 12" id="KW-0812">Transmembrane</keyword>
<keyword evidence="6 12" id="KW-0472">Membrane</keyword>
<dbReference type="Gene3D" id="3.40.190.10">
    <property type="entry name" value="Periplasmic binding protein-like II"/>
    <property type="match status" value="2"/>
</dbReference>